<reference evidence="1 2" key="1">
    <citation type="submission" date="2013-01" db="EMBL/GenBank/DDBJ databases">
        <authorList>
            <person name="Harkins D.M."/>
            <person name="Durkin A.S."/>
            <person name="Brinkac L.M."/>
            <person name="Haft D.H."/>
            <person name="Selengut J.D."/>
            <person name="Sanka R."/>
            <person name="DePew J."/>
            <person name="Purushe J."/>
            <person name="Whelen A.C."/>
            <person name="Vinetz J.M."/>
            <person name="Sutton G.G."/>
            <person name="Nierman W.C."/>
            <person name="Fouts D.E."/>
        </authorList>
    </citation>
    <scope>NUCLEOTIDE SEQUENCE [LARGE SCALE GENOMIC DNA]</scope>
    <source>
        <strain evidence="1 2">2001034031</strain>
    </source>
</reference>
<dbReference type="Pfam" id="PF07614">
    <property type="entry name" value="DUF1577"/>
    <property type="match status" value="1"/>
</dbReference>
<sequence length="173" mass="19842">METIQRKKREKETISDPTKKFHIISKFLVQTDIIAQTSNSLKQIVKILQVSKDATKILIQTHTPNALPLNSHVTLAKLLAKYVELNCEVIDEKPNNQYILSVSEISIASKERSLNRIVPPEGAVWITNIRTSKTTIDANLEPVSKLFVLLTRNYLLVKWTNIIQRYRMDFGNK</sequence>
<protein>
    <submittedName>
        <fullName evidence="1">PF07614 domain protein</fullName>
    </submittedName>
</protein>
<gene>
    <name evidence="1" type="ORF">LEP1GSC024_2752</name>
</gene>
<organism evidence="1 2">
    <name type="scientific">Leptospira noguchii str. 2001034031</name>
    <dbReference type="NCBI Taxonomy" id="1193053"/>
    <lineage>
        <taxon>Bacteria</taxon>
        <taxon>Pseudomonadati</taxon>
        <taxon>Spirochaetota</taxon>
        <taxon>Spirochaetia</taxon>
        <taxon>Leptospirales</taxon>
        <taxon>Leptospiraceae</taxon>
        <taxon>Leptospira</taxon>
    </lineage>
</organism>
<dbReference type="EMBL" id="AKXB02000141">
    <property type="protein sequence ID" value="EMO87901.1"/>
    <property type="molecule type" value="Genomic_DNA"/>
</dbReference>
<comment type="caution">
    <text evidence="1">The sequence shown here is derived from an EMBL/GenBank/DDBJ whole genome shotgun (WGS) entry which is preliminary data.</text>
</comment>
<proteinExistence type="predicted"/>
<dbReference type="InterPro" id="IPR011471">
    <property type="entry name" value="DUF1577"/>
</dbReference>
<dbReference type="Proteomes" id="UP000012138">
    <property type="component" value="Unassembled WGS sequence"/>
</dbReference>
<dbReference type="AlphaFoldDB" id="M6Y7T5"/>
<accession>M6Y7T5</accession>
<evidence type="ECO:0000313" key="2">
    <source>
        <dbReference type="Proteomes" id="UP000012138"/>
    </source>
</evidence>
<evidence type="ECO:0000313" key="1">
    <source>
        <dbReference type="EMBL" id="EMO87901.1"/>
    </source>
</evidence>
<name>M6Y7T5_9LEPT</name>